<dbReference type="RefSeq" id="XP_036356172.1">
    <property type="nucleotide sequence ID" value="XM_036500279.1"/>
</dbReference>
<proteinExistence type="predicted"/>
<sequence length="103" mass="11921">MVALFYSMMISRSTSSILKLTSPEVKEQMYGSFRTKLYEANQEANDCLDYLNRIRRMIRSSDIFTVTLVIVLLLPLSMIFVGEYKTPFTILLLSYSLLVQFSD</sequence>
<feature type="transmembrane region" description="Helical" evidence="1">
    <location>
        <begin position="63"/>
        <end position="82"/>
    </location>
</feature>
<keyword evidence="1" id="KW-0472">Membrane</keyword>
<keyword evidence="1" id="KW-1133">Transmembrane helix</keyword>
<dbReference type="AlphaFoldDB" id="A0A7E6EMY2"/>
<protein>
    <submittedName>
        <fullName evidence="3">Uncharacterized protein LOC118762036</fullName>
    </submittedName>
</protein>
<keyword evidence="1" id="KW-0812">Transmembrane</keyword>
<evidence type="ECO:0000313" key="2">
    <source>
        <dbReference type="Proteomes" id="UP000515154"/>
    </source>
</evidence>
<accession>A0A7E6EMY2</accession>
<evidence type="ECO:0000313" key="3">
    <source>
        <dbReference type="RefSeq" id="XP_036356172.1"/>
    </source>
</evidence>
<name>A0A7E6EMY2_9MOLL</name>
<dbReference type="Proteomes" id="UP000515154">
    <property type="component" value="Unplaced"/>
</dbReference>
<gene>
    <name evidence="3" type="primary">LOC118762036</name>
</gene>
<dbReference type="KEGG" id="osn:118762036"/>
<reference evidence="3" key="1">
    <citation type="submission" date="2025-08" db="UniProtKB">
        <authorList>
            <consortium name="RefSeq"/>
        </authorList>
    </citation>
    <scope>IDENTIFICATION</scope>
</reference>
<keyword evidence="2" id="KW-1185">Reference proteome</keyword>
<organism evidence="2 3">
    <name type="scientific">Octopus sinensis</name>
    <name type="common">East Asian common octopus</name>
    <dbReference type="NCBI Taxonomy" id="2607531"/>
    <lineage>
        <taxon>Eukaryota</taxon>
        <taxon>Metazoa</taxon>
        <taxon>Spiralia</taxon>
        <taxon>Lophotrochozoa</taxon>
        <taxon>Mollusca</taxon>
        <taxon>Cephalopoda</taxon>
        <taxon>Coleoidea</taxon>
        <taxon>Octopodiformes</taxon>
        <taxon>Octopoda</taxon>
        <taxon>Incirrata</taxon>
        <taxon>Octopodidae</taxon>
        <taxon>Octopus</taxon>
    </lineage>
</organism>
<evidence type="ECO:0000256" key="1">
    <source>
        <dbReference type="SAM" id="Phobius"/>
    </source>
</evidence>